<dbReference type="GO" id="GO:0009279">
    <property type="term" value="C:cell outer membrane"/>
    <property type="evidence" value="ECO:0007669"/>
    <property type="project" value="UniProtKB-SubCell"/>
</dbReference>
<feature type="signal peptide" evidence="4">
    <location>
        <begin position="1"/>
        <end position="22"/>
    </location>
</feature>
<dbReference type="Gene3D" id="2.40.170.20">
    <property type="entry name" value="TonB-dependent receptor, beta-barrel domain"/>
    <property type="match status" value="1"/>
</dbReference>
<feature type="domain" description="TonB-dependent transporter Oar-like beta-barrel" evidence="5">
    <location>
        <begin position="342"/>
        <end position="999"/>
    </location>
</feature>
<comment type="subcellular location">
    <subcellularLocation>
        <location evidence="1">Cell outer membrane</location>
    </subcellularLocation>
</comment>
<keyword evidence="4" id="KW-0732">Signal</keyword>
<evidence type="ECO:0000259" key="5">
    <source>
        <dbReference type="Pfam" id="PF25183"/>
    </source>
</evidence>
<dbReference type="OrthoDB" id="9768147at2"/>
<dbReference type="Gene3D" id="2.60.40.1120">
    <property type="entry name" value="Carboxypeptidase-like, regulatory domain"/>
    <property type="match status" value="1"/>
</dbReference>
<organism evidence="6 7">
    <name type="scientific">Dyadobacter frigoris</name>
    <dbReference type="NCBI Taxonomy" id="2576211"/>
    <lineage>
        <taxon>Bacteria</taxon>
        <taxon>Pseudomonadati</taxon>
        <taxon>Bacteroidota</taxon>
        <taxon>Cytophagia</taxon>
        <taxon>Cytophagales</taxon>
        <taxon>Spirosomataceae</taxon>
        <taxon>Dyadobacter</taxon>
    </lineage>
</organism>
<accession>A0A4U6CQ85</accession>
<dbReference type="InterPro" id="IPR008969">
    <property type="entry name" value="CarboxyPept-like_regulatory"/>
</dbReference>
<evidence type="ECO:0000256" key="4">
    <source>
        <dbReference type="SAM" id="SignalP"/>
    </source>
</evidence>
<dbReference type="SUPFAM" id="SSF56935">
    <property type="entry name" value="Porins"/>
    <property type="match status" value="1"/>
</dbReference>
<comment type="caution">
    <text evidence="6">The sequence shown here is derived from an EMBL/GenBank/DDBJ whole genome shotgun (WGS) entry which is preliminary data.</text>
</comment>
<feature type="chain" id="PRO_5020301400" evidence="4">
    <location>
        <begin position="23"/>
        <end position="1054"/>
    </location>
</feature>
<name>A0A4U6CQ85_9BACT</name>
<dbReference type="InterPro" id="IPR057601">
    <property type="entry name" value="Oar-like_b-barrel"/>
</dbReference>
<gene>
    <name evidence="6" type="ORF">FDK13_31885</name>
</gene>
<dbReference type="InterPro" id="IPR036942">
    <property type="entry name" value="Beta-barrel_TonB_sf"/>
</dbReference>
<reference evidence="6 7" key="1">
    <citation type="submission" date="2019-05" db="EMBL/GenBank/DDBJ databases">
        <title>Dyadobacter AR-3-8 sp. nov., isolated from arctic soil.</title>
        <authorList>
            <person name="Chaudhary D.K."/>
        </authorList>
    </citation>
    <scope>NUCLEOTIDE SEQUENCE [LARGE SCALE GENOMIC DNA]</scope>
    <source>
        <strain evidence="6 7">AR-3-8</strain>
    </source>
</reference>
<keyword evidence="6" id="KW-0675">Receptor</keyword>
<evidence type="ECO:0000256" key="2">
    <source>
        <dbReference type="ARBA" id="ARBA00023136"/>
    </source>
</evidence>
<evidence type="ECO:0000313" key="7">
    <source>
        <dbReference type="Proteomes" id="UP000304900"/>
    </source>
</evidence>
<dbReference type="AlphaFoldDB" id="A0A4U6CQ85"/>
<evidence type="ECO:0000256" key="3">
    <source>
        <dbReference type="ARBA" id="ARBA00023237"/>
    </source>
</evidence>
<proteinExistence type="predicted"/>
<dbReference type="SUPFAM" id="SSF49464">
    <property type="entry name" value="Carboxypeptidase regulatory domain-like"/>
    <property type="match status" value="1"/>
</dbReference>
<dbReference type="Pfam" id="PF25183">
    <property type="entry name" value="OMP_b-brl_4"/>
    <property type="match status" value="2"/>
</dbReference>
<keyword evidence="2" id="KW-0472">Membrane</keyword>
<keyword evidence="7" id="KW-1185">Reference proteome</keyword>
<dbReference type="Pfam" id="PF13620">
    <property type="entry name" value="CarboxypepD_reg"/>
    <property type="match status" value="1"/>
</dbReference>
<feature type="domain" description="TonB-dependent transporter Oar-like beta-barrel" evidence="5">
    <location>
        <begin position="235"/>
        <end position="301"/>
    </location>
</feature>
<dbReference type="Proteomes" id="UP000304900">
    <property type="component" value="Unassembled WGS sequence"/>
</dbReference>
<sequence length="1054" mass="116433">MKLKFTVWTCIMSLFLTASLFAQTNQATIRGTVVDGTKSHVPGATVQVRNESTGFTSATTTNEKGEFIIKQLPLGKPYTIVVSYIGHGEQKKTGYSLNQGDLVTVDFEIKEQANELDAVQVTGSGLKNAVRNFGAATSVTARDIAKLPVNGRNFTSLIDLSPLSKSGGSIAGQLASSTNYTIDGMTAKNATSGGTTNRNGSPYAISMEAVREFKVVTNQYDVTYGRSGGGSISTVTKSGTNTLSGSAFVFGRTDWLSSPYDIRGNKRNVPFSTYQYGFSLGGPIIKDKAHFFVAWDHQADARPLQIADIQSATDEKRFSVTKASLDRYENIARSKYGVANSAQFGSFDKKEQTESIFARIDWQLSKKHLLTIRNNFGFDKNNQSIGDNSAINTYETYGTSRGLDNSLLFTLRSVVNPRLINEAKLQHMYTKENSIPNPQLPAGNIPRAIVERVASSIEGKDVFTTIQLGGQRYIPEHFYNNTVQFTDNVYYNTNNISYTFGTDLMYTNMNSLYGSEMNGRFYFTGLDNFENLKPYRYAREIALNPDHSVKQNILNMGVYGQMQTKLFTGFELMAGVRVDYANYINRPNFNQTVFNELGLRTDNTIKTFQVQPRANVTWDFNERGKDILRFGAGVFGSDINNYAMINNMLFDGTKVASVDIQGANVPTPDFVSYRNNPATAPGVELLKLPGVTNNATINMNAADAKVPTIYKANVSYSHFFNDRFKMGISGYMTLGRNNYMYVDGNMADQPFFRLSNEGNRGVFVPAASIATSNGSTDWQKGRKSDKVGRVLELNSKGKVNSYAVVLDATYQYFKDGEITASYTYNDVKDNTSYNGNVANSATLALMVKDDPRNLSQVTYSDNQFRNKLVIYGTLPTFYGVSVGVRYSGTGGTRYSLAVGGNVNGDFVNSNDLAYIFDPNSAAVADKYRTGIQALLDNPEVNSGLKDYIRKSQGKIAERNGGINGFYGTWDLRIAKKFRTFGSQSIEVSADIFNVANLLNKKWGTQDILTKQNIYSLKSFDATSKNYNYDVNPTTGIVVPSGNPYQIQLGLRYAF</sequence>
<keyword evidence="3" id="KW-0998">Cell outer membrane</keyword>
<evidence type="ECO:0000313" key="6">
    <source>
        <dbReference type="EMBL" id="TKT86649.1"/>
    </source>
</evidence>
<protein>
    <submittedName>
        <fullName evidence="6">TonB-dependent receptor</fullName>
    </submittedName>
</protein>
<evidence type="ECO:0000256" key="1">
    <source>
        <dbReference type="ARBA" id="ARBA00004442"/>
    </source>
</evidence>
<dbReference type="EMBL" id="SZVO01000023">
    <property type="protein sequence ID" value="TKT86649.1"/>
    <property type="molecule type" value="Genomic_DNA"/>
</dbReference>